<dbReference type="GO" id="GO:0030479">
    <property type="term" value="C:actin cortical patch"/>
    <property type="evidence" value="ECO:0007669"/>
    <property type="project" value="EnsemblFungi"/>
</dbReference>
<feature type="compositionally biased region" description="Low complexity" evidence="1">
    <location>
        <begin position="198"/>
        <end position="215"/>
    </location>
</feature>
<evidence type="ECO:0000313" key="3">
    <source>
        <dbReference type="EMBL" id="CCE63641.1"/>
    </source>
</evidence>
<sequence length="644" mass="72712">MSSYLNDKYNKNNSSLMYNDEVNTDNLSGSRKQKFFNLVKTTRDTYLPTIQQKTIDGIRSTRESINNYKNSNSKDFFNNTSPPRENALQTDIPGNINIENFPTYSTLIKTSADGTKEYETVVRFLITSPGDVNSMKNKLLLSLCKQYLRPSTSAGSDINDDDSQYLEQKFNELEIDNGSSQQHNTTTENAFNKPLMHPTSTSISSTSSPSMTSSMKNEVNTLQDRITGFLSKKLSGIPTIITLFSSDLTVGKFTSNEGNYEYYTSFATTDTYGYTALKIKSNFVPKSIKISLDTPSGYLSDEVAEIFPVSLFKCDGIGLISDIDDTIKHTGVTEDKRSMFRNVFIQSEDFWVIDGMPDWYNSLYESYQTDFFYVSNSPMQLYHTLNQYISDYFPVGPIFLKQYSGNIISSIMSPSSNGKLDRIINIIQDFPSKKFILVGDSGEKDFETYVSAALQFPNQILGIFIRCCKNSMSDFGLKEFESKEVLNGIIKEKYESLMCENNITKLEVRRRPPPPPIARNKPTLNAVQVDSIRQSRSSVIFNSQSTSNIDATTIKANSAPPPLPQRPIAGKNMPFDINIDDRSIDSSNVLYDNKANQWKARVEEGIFRLKANGNHKLVMRVMFFTDSKKCFETSVSLINNSLNK</sequence>
<dbReference type="PANTHER" id="PTHR28208">
    <property type="entry name" value="PHOSPHATIDATE PHOSPHATASE APP1"/>
    <property type="match status" value="1"/>
</dbReference>
<dbReference type="AlphaFoldDB" id="G8BV59"/>
<accession>G8BV59</accession>
<name>G8BV59_TETPH</name>
<evidence type="ECO:0000256" key="1">
    <source>
        <dbReference type="SAM" id="MobiDB-lite"/>
    </source>
</evidence>
<dbReference type="KEGG" id="tpf:TPHA_0F01570"/>
<feature type="domain" description="Phosphatidate phosphatase APP1 catalytic" evidence="2">
    <location>
        <begin position="317"/>
        <end position="467"/>
    </location>
</feature>
<dbReference type="Pfam" id="PF09949">
    <property type="entry name" value="APP1_cat"/>
    <property type="match status" value="1"/>
</dbReference>
<dbReference type="GO" id="GO:0006629">
    <property type="term" value="P:lipid metabolic process"/>
    <property type="evidence" value="ECO:0007669"/>
    <property type="project" value="EnsemblFungi"/>
</dbReference>
<dbReference type="RefSeq" id="XP_003686075.1">
    <property type="nucleotide sequence ID" value="XM_003686027.1"/>
</dbReference>
<dbReference type="EMBL" id="HE612861">
    <property type="protein sequence ID" value="CCE63641.1"/>
    <property type="molecule type" value="Genomic_DNA"/>
</dbReference>
<dbReference type="Proteomes" id="UP000005666">
    <property type="component" value="Chromosome 6"/>
</dbReference>
<feature type="compositionally biased region" description="Polar residues" evidence="1">
    <location>
        <begin position="177"/>
        <end position="190"/>
    </location>
</feature>
<dbReference type="InterPro" id="IPR052935">
    <property type="entry name" value="Mg2+_PAP"/>
</dbReference>
<dbReference type="InterPro" id="IPR019236">
    <property type="entry name" value="APP1_cat"/>
</dbReference>
<organism evidence="3 4">
    <name type="scientific">Tetrapisispora phaffii (strain ATCC 24235 / CBS 4417 / NBRC 1672 / NRRL Y-8282 / UCD 70-5)</name>
    <name type="common">Yeast</name>
    <name type="synonym">Fabospora phaffii</name>
    <dbReference type="NCBI Taxonomy" id="1071381"/>
    <lineage>
        <taxon>Eukaryota</taxon>
        <taxon>Fungi</taxon>
        <taxon>Dikarya</taxon>
        <taxon>Ascomycota</taxon>
        <taxon>Saccharomycotina</taxon>
        <taxon>Saccharomycetes</taxon>
        <taxon>Saccharomycetales</taxon>
        <taxon>Saccharomycetaceae</taxon>
        <taxon>Tetrapisispora</taxon>
    </lineage>
</organism>
<dbReference type="eggNOG" id="ENOG502QT5E">
    <property type="taxonomic scope" value="Eukaryota"/>
</dbReference>
<dbReference type="OrthoDB" id="541883at2759"/>
<evidence type="ECO:0000259" key="2">
    <source>
        <dbReference type="Pfam" id="PF09949"/>
    </source>
</evidence>
<keyword evidence="4" id="KW-1185">Reference proteome</keyword>
<dbReference type="GO" id="GO:0008195">
    <property type="term" value="F:phosphatidate phosphatase activity"/>
    <property type="evidence" value="ECO:0007669"/>
    <property type="project" value="EnsemblFungi"/>
</dbReference>
<dbReference type="OMA" id="PWIVAND"/>
<feature type="region of interest" description="Disordered" evidence="1">
    <location>
        <begin position="175"/>
        <end position="216"/>
    </location>
</feature>
<dbReference type="PANTHER" id="PTHR28208:SF3">
    <property type="entry name" value="PHOSPHATIDATE PHOSPHATASE APP1"/>
    <property type="match status" value="1"/>
</dbReference>
<protein>
    <recommendedName>
        <fullName evidence="2">Phosphatidate phosphatase APP1 catalytic domain-containing protein</fullName>
    </recommendedName>
</protein>
<dbReference type="STRING" id="1071381.G8BV59"/>
<evidence type="ECO:0000313" key="4">
    <source>
        <dbReference type="Proteomes" id="UP000005666"/>
    </source>
</evidence>
<reference evidence="3 4" key="1">
    <citation type="journal article" date="2011" name="Proc. Natl. Acad. Sci. U.S.A.">
        <title>Evolutionary erosion of yeast sex chromosomes by mating-type switching accidents.</title>
        <authorList>
            <person name="Gordon J.L."/>
            <person name="Armisen D."/>
            <person name="Proux-Wera E."/>
            <person name="Oheigeartaigh S.S."/>
            <person name="Byrne K.P."/>
            <person name="Wolfe K.H."/>
        </authorList>
    </citation>
    <scope>NUCLEOTIDE SEQUENCE [LARGE SCALE GENOMIC DNA]</scope>
    <source>
        <strain evidence="4">ATCC 24235 / CBS 4417 / NBRC 1672 / NRRL Y-8282 / UCD 70-5</strain>
    </source>
</reference>
<gene>
    <name evidence="3" type="primary">TPHA0F01570</name>
    <name evidence="3" type="ordered locus">TPHA_0F01570</name>
</gene>
<dbReference type="HOGENOM" id="CLU_022324_0_0_1"/>
<dbReference type="GeneID" id="11535506"/>
<proteinExistence type="predicted"/>